<organism evidence="7 8">
    <name type="scientific">Tistlia consotensis USBA 355</name>
    <dbReference type="NCBI Taxonomy" id="560819"/>
    <lineage>
        <taxon>Bacteria</taxon>
        <taxon>Pseudomonadati</taxon>
        <taxon>Pseudomonadota</taxon>
        <taxon>Alphaproteobacteria</taxon>
        <taxon>Rhodospirillales</taxon>
        <taxon>Rhodovibrionaceae</taxon>
        <taxon>Tistlia</taxon>
    </lineage>
</organism>
<dbReference type="EMBL" id="FWZX01000046">
    <property type="protein sequence ID" value="SMF82312.1"/>
    <property type="molecule type" value="Genomic_DNA"/>
</dbReference>
<evidence type="ECO:0000259" key="6">
    <source>
        <dbReference type="Pfam" id="PF17200"/>
    </source>
</evidence>
<evidence type="ECO:0000256" key="1">
    <source>
        <dbReference type="ARBA" id="ARBA00004651"/>
    </source>
</evidence>
<keyword evidence="3" id="KW-0812">Transmembrane</keyword>
<gene>
    <name evidence="7" type="ORF">SAMN05428998_1465</name>
</gene>
<name>A0A1Y6CR35_9PROT</name>
<keyword evidence="2" id="KW-1003">Cell membrane</keyword>
<evidence type="ECO:0000256" key="4">
    <source>
        <dbReference type="ARBA" id="ARBA00022989"/>
    </source>
</evidence>
<evidence type="ECO:0000313" key="8">
    <source>
        <dbReference type="Proteomes" id="UP000192917"/>
    </source>
</evidence>
<dbReference type="GO" id="GO:0005886">
    <property type="term" value="C:plasma membrane"/>
    <property type="evidence" value="ECO:0007669"/>
    <property type="project" value="UniProtKB-SubCell"/>
</dbReference>
<evidence type="ECO:0000313" key="7">
    <source>
        <dbReference type="EMBL" id="SMF82312.1"/>
    </source>
</evidence>
<evidence type="ECO:0000256" key="5">
    <source>
        <dbReference type="ARBA" id="ARBA00023136"/>
    </source>
</evidence>
<protein>
    <submittedName>
        <fullName evidence="7">Single Cache domain 2-containing protein</fullName>
    </submittedName>
</protein>
<proteinExistence type="predicted"/>
<dbReference type="InterPro" id="IPR006311">
    <property type="entry name" value="TAT_signal"/>
</dbReference>
<reference evidence="7 8" key="1">
    <citation type="submission" date="2017-04" db="EMBL/GenBank/DDBJ databases">
        <authorList>
            <person name="Afonso C.L."/>
            <person name="Miller P.J."/>
            <person name="Scott M.A."/>
            <person name="Spackman E."/>
            <person name="Goraichik I."/>
            <person name="Dimitrov K.M."/>
            <person name="Suarez D.L."/>
            <person name="Swayne D.E."/>
        </authorList>
    </citation>
    <scope>NUCLEOTIDE SEQUENCE [LARGE SCALE GENOMIC DNA]</scope>
    <source>
        <strain evidence="7 8">USBA 355</strain>
    </source>
</reference>
<dbReference type="AlphaFoldDB" id="A0A1Y6CR35"/>
<dbReference type="RefSeq" id="WP_085126859.1">
    <property type="nucleotide sequence ID" value="NZ_FWZX01000046.1"/>
</dbReference>
<keyword evidence="5" id="KW-0472">Membrane</keyword>
<dbReference type="Gene3D" id="3.30.450.20">
    <property type="entry name" value="PAS domain"/>
    <property type="match status" value="1"/>
</dbReference>
<dbReference type="Proteomes" id="UP000192917">
    <property type="component" value="Unassembled WGS sequence"/>
</dbReference>
<comment type="subcellular location">
    <subcellularLocation>
        <location evidence="1">Cell membrane</location>
        <topology evidence="1">Multi-pass membrane protein</topology>
    </subcellularLocation>
</comment>
<keyword evidence="4" id="KW-1133">Transmembrane helix</keyword>
<dbReference type="STRING" id="560819.SAMN05428998_1465"/>
<dbReference type="PROSITE" id="PS51318">
    <property type="entry name" value="TAT"/>
    <property type="match status" value="1"/>
</dbReference>
<feature type="domain" description="Single Cache" evidence="6">
    <location>
        <begin position="82"/>
        <end position="155"/>
    </location>
</feature>
<keyword evidence="8" id="KW-1185">Reference proteome</keyword>
<dbReference type="Pfam" id="PF17200">
    <property type="entry name" value="sCache_2"/>
    <property type="match status" value="1"/>
</dbReference>
<accession>A0A1Y6CR35</accession>
<evidence type="ECO:0000256" key="2">
    <source>
        <dbReference type="ARBA" id="ARBA00022475"/>
    </source>
</evidence>
<evidence type="ECO:0000256" key="3">
    <source>
        <dbReference type="ARBA" id="ARBA00022692"/>
    </source>
</evidence>
<sequence length="169" mass="17771">MARTGGSSTGAGRRDALAALLALLALAGLLLARLPLACAADDRQAVVEMVEAAARALETYGFPRALEHGADGTWARPDAGLYIFVLDRLGTLLLHPDRRMEGRNIAGVRDADGKPFIRDIIVASVAHPGGVWTSYLWRSATSGQLGTKHTYAKAVGDMIVCAGYVAAEA</sequence>
<dbReference type="InterPro" id="IPR033480">
    <property type="entry name" value="sCache_2"/>
</dbReference>